<dbReference type="EMBL" id="JASCZI010182707">
    <property type="protein sequence ID" value="MED6188462.1"/>
    <property type="molecule type" value="Genomic_DNA"/>
</dbReference>
<evidence type="ECO:0000256" key="1">
    <source>
        <dbReference type="SAM" id="MobiDB-lite"/>
    </source>
</evidence>
<evidence type="ECO:0000313" key="2">
    <source>
        <dbReference type="EMBL" id="MED6188462.1"/>
    </source>
</evidence>
<evidence type="ECO:0000313" key="3">
    <source>
        <dbReference type="Proteomes" id="UP001341840"/>
    </source>
</evidence>
<dbReference type="Proteomes" id="UP001341840">
    <property type="component" value="Unassembled WGS sequence"/>
</dbReference>
<feature type="compositionally biased region" description="Low complexity" evidence="1">
    <location>
        <begin position="137"/>
        <end position="146"/>
    </location>
</feature>
<feature type="region of interest" description="Disordered" evidence="1">
    <location>
        <begin position="126"/>
        <end position="157"/>
    </location>
</feature>
<reference evidence="2 3" key="1">
    <citation type="journal article" date="2023" name="Plants (Basel)">
        <title>Bridging the Gap: Combining Genomics and Transcriptomics Approaches to Understand Stylosanthes scabra, an Orphan Legume from the Brazilian Caatinga.</title>
        <authorList>
            <person name="Ferreira-Neto J.R.C."/>
            <person name="da Silva M.D."/>
            <person name="Binneck E."/>
            <person name="de Melo N.F."/>
            <person name="da Silva R.H."/>
            <person name="de Melo A.L.T.M."/>
            <person name="Pandolfi V."/>
            <person name="Bustamante F.O."/>
            <person name="Brasileiro-Vidal A.C."/>
            <person name="Benko-Iseppon A.M."/>
        </authorList>
    </citation>
    <scope>NUCLEOTIDE SEQUENCE [LARGE SCALE GENOMIC DNA]</scope>
    <source>
        <tissue evidence="2">Leaves</tissue>
    </source>
</reference>
<organism evidence="2 3">
    <name type="scientific">Stylosanthes scabra</name>
    <dbReference type="NCBI Taxonomy" id="79078"/>
    <lineage>
        <taxon>Eukaryota</taxon>
        <taxon>Viridiplantae</taxon>
        <taxon>Streptophyta</taxon>
        <taxon>Embryophyta</taxon>
        <taxon>Tracheophyta</taxon>
        <taxon>Spermatophyta</taxon>
        <taxon>Magnoliopsida</taxon>
        <taxon>eudicotyledons</taxon>
        <taxon>Gunneridae</taxon>
        <taxon>Pentapetalae</taxon>
        <taxon>rosids</taxon>
        <taxon>fabids</taxon>
        <taxon>Fabales</taxon>
        <taxon>Fabaceae</taxon>
        <taxon>Papilionoideae</taxon>
        <taxon>50 kb inversion clade</taxon>
        <taxon>dalbergioids sensu lato</taxon>
        <taxon>Dalbergieae</taxon>
        <taxon>Pterocarpus clade</taxon>
        <taxon>Stylosanthes</taxon>
    </lineage>
</organism>
<keyword evidence="3" id="KW-1185">Reference proteome</keyword>
<sequence length="157" mass="17382">MVDASAGGALIDKTPKEAWELIESMANNNQHFKVRATSTAKGVFKVTPSETTVLAKSLVDIAAMLKEIKEGQQVTPKLLTRQANHSQQLPVKHCETLRAYQQDSREMKEKQQRLESQLSHITDMLHKFTNQPNVNVQSQPSTSSPLPSQPLPNPKGA</sequence>
<protein>
    <submittedName>
        <fullName evidence="2">Uncharacterized protein</fullName>
    </submittedName>
</protein>
<name>A0ABU6WRD7_9FABA</name>
<accession>A0ABU6WRD7</accession>
<gene>
    <name evidence="2" type="ORF">PIB30_086154</name>
</gene>
<feature type="compositionally biased region" description="Pro residues" evidence="1">
    <location>
        <begin position="147"/>
        <end position="157"/>
    </location>
</feature>
<comment type="caution">
    <text evidence="2">The sequence shown here is derived from an EMBL/GenBank/DDBJ whole genome shotgun (WGS) entry which is preliminary data.</text>
</comment>
<proteinExistence type="predicted"/>